<feature type="domain" description="XdhC- CoxI" evidence="1">
    <location>
        <begin position="19"/>
        <end position="84"/>
    </location>
</feature>
<gene>
    <name evidence="3" type="primary">pucA</name>
    <name evidence="3" type="ORF">NIG5292_01774</name>
</gene>
<dbReference type="PANTHER" id="PTHR30388:SF4">
    <property type="entry name" value="MOLYBDENUM COFACTOR INSERTION CHAPERONE PAOD"/>
    <property type="match status" value="1"/>
</dbReference>
<dbReference type="InterPro" id="IPR003777">
    <property type="entry name" value="XdhC_CoxI"/>
</dbReference>
<keyword evidence="4" id="KW-1185">Reference proteome</keyword>
<dbReference type="EC" id="1.17.1.4" evidence="3"/>
<accession>A0A0U1NLV7</accession>
<keyword evidence="3" id="KW-0560">Oxidoreductase</keyword>
<evidence type="ECO:0000259" key="2">
    <source>
        <dbReference type="Pfam" id="PF13478"/>
    </source>
</evidence>
<dbReference type="RefSeq" id="WP_082136676.1">
    <property type="nucleotide sequence ID" value="NZ_CBFHGK010000024.1"/>
</dbReference>
<proteinExistence type="predicted"/>
<dbReference type="Proteomes" id="UP000048949">
    <property type="component" value="Unassembled WGS sequence"/>
</dbReference>
<protein>
    <submittedName>
        <fullName evidence="3">Putative xanthine dehydrogenase subunit A</fullName>
        <ecNumber evidence="3">1.17.1.4</ecNumber>
    </submittedName>
</protein>
<organism evidence="3 4">
    <name type="scientific">Nereida ignava</name>
    <dbReference type="NCBI Taxonomy" id="282199"/>
    <lineage>
        <taxon>Bacteria</taxon>
        <taxon>Pseudomonadati</taxon>
        <taxon>Pseudomonadota</taxon>
        <taxon>Alphaproteobacteria</taxon>
        <taxon>Rhodobacterales</taxon>
        <taxon>Roseobacteraceae</taxon>
        <taxon>Nereida</taxon>
    </lineage>
</organism>
<dbReference type="Gene3D" id="3.40.50.720">
    <property type="entry name" value="NAD(P)-binding Rossmann-like Domain"/>
    <property type="match status" value="1"/>
</dbReference>
<dbReference type="Pfam" id="PF02625">
    <property type="entry name" value="XdhC_CoxI"/>
    <property type="match status" value="1"/>
</dbReference>
<dbReference type="GO" id="GO:0004854">
    <property type="term" value="F:xanthine dehydrogenase activity"/>
    <property type="evidence" value="ECO:0007669"/>
    <property type="project" value="UniProtKB-EC"/>
</dbReference>
<dbReference type="STRING" id="282199.GCA_001049735_01773"/>
<reference evidence="3 4" key="1">
    <citation type="submission" date="2015-04" db="EMBL/GenBank/DDBJ databases">
        <authorList>
            <person name="Syromyatnikov M.Y."/>
            <person name="Popov V.N."/>
        </authorList>
    </citation>
    <scope>NUCLEOTIDE SEQUENCE [LARGE SCALE GENOMIC DNA]</scope>
    <source>
        <strain evidence="3 4">CECT 5292</strain>
    </source>
</reference>
<evidence type="ECO:0000259" key="1">
    <source>
        <dbReference type="Pfam" id="PF02625"/>
    </source>
</evidence>
<evidence type="ECO:0000313" key="4">
    <source>
        <dbReference type="Proteomes" id="UP000048949"/>
    </source>
</evidence>
<name>A0A0U1NLV7_9RHOB</name>
<dbReference type="OrthoDB" id="9815497at2"/>
<dbReference type="Pfam" id="PF13478">
    <property type="entry name" value="XdhC_C"/>
    <property type="match status" value="1"/>
</dbReference>
<dbReference type="AlphaFoldDB" id="A0A0U1NLV7"/>
<dbReference type="InterPro" id="IPR052698">
    <property type="entry name" value="MoCofactor_Util/Proc"/>
</dbReference>
<feature type="domain" description="XdhC Rossmann" evidence="2">
    <location>
        <begin position="163"/>
        <end position="302"/>
    </location>
</feature>
<evidence type="ECO:0000313" key="3">
    <source>
        <dbReference type="EMBL" id="CRK75720.1"/>
    </source>
</evidence>
<dbReference type="PANTHER" id="PTHR30388">
    <property type="entry name" value="ALDEHYDE OXIDOREDUCTASE MOLYBDENUM COFACTOR ASSEMBLY PROTEIN"/>
    <property type="match status" value="1"/>
</dbReference>
<sequence length="306" mass="32840">MINPSSHHAPDDVLAALARKPHNAVLAVISETTGPSYRNVGAMMAFWADGARIGALSSGCIEDDLALHAAEVLAKGTPKAVRYGIGSPFMDMALPCGGGVEIVLFPQPSARTIERAMALRTARQGFHLTFDRRSGEIRALTETPERSTDTLYVHIAPEVMVGIIGTGPETIALANLCHALHYSIAVASPELERIKPHLSPLIDATHMKHAELPHHWKVDARTAVVLLFHEHSWEPPILAHALASDAFYIGALGSLQTHQNRLKHLSELGVSGEAAARLRSPIGLIPSVRDPRSLAISVLSDIISIA</sequence>
<dbReference type="EMBL" id="CVQV01000009">
    <property type="protein sequence ID" value="CRK75720.1"/>
    <property type="molecule type" value="Genomic_DNA"/>
</dbReference>
<dbReference type="InterPro" id="IPR027051">
    <property type="entry name" value="XdhC_Rossmann_dom"/>
</dbReference>